<gene>
    <name evidence="1" type="ORF">G4911_11545</name>
</gene>
<evidence type="ECO:0000313" key="1">
    <source>
        <dbReference type="EMBL" id="NEX75356.1"/>
    </source>
</evidence>
<dbReference type="InterPro" id="IPR007739">
    <property type="entry name" value="RgpF"/>
</dbReference>
<dbReference type="Pfam" id="PF14307">
    <property type="entry name" value="Glyco_tran_WbsX"/>
    <property type="match status" value="1"/>
</dbReference>
<dbReference type="AlphaFoldDB" id="A0AAW9YA10"/>
<reference evidence="1 2" key="1">
    <citation type="submission" date="2020-02" db="EMBL/GenBank/DDBJ databases">
        <title>Genome sequencing of Aeromonas rivipollensis.</title>
        <authorList>
            <person name="Fono-Tamo Ubani E.K."/>
            <person name="Lekota K.E."/>
        </authorList>
    </citation>
    <scope>NUCLEOTIDE SEQUENCE [LARGE SCALE GENOMIC DNA]</scope>
    <source>
        <strain evidence="1 2">G87</strain>
    </source>
</reference>
<dbReference type="CDD" id="cd11579">
    <property type="entry name" value="Glyco_tran_WbsX"/>
    <property type="match status" value="1"/>
</dbReference>
<dbReference type="RefSeq" id="WP_163148490.1">
    <property type="nucleotide sequence ID" value="NZ_JAAIKZ010000020.1"/>
</dbReference>
<name>A0AAW9YA10_9GAMM</name>
<sequence>MQFFKDILNGSDLFDGEWYKETYPDVAHLGMDPAEHYLKYGWRMLRDPSTEFSTKFYLKFNSDVKSAGVNPLIHYITQGINEGRVCKQASSSLFKDGIPAPVYIKKSQLDFDFQSPVRTICFYLPQFHAIPENNEWWGEGFTEWSNVKPAKPQYEGHYQPHVPDELGYYNLLDVETQRRQIALAKQYGIDGFCFYFYWFAGHRLLEQPLLNYLENSDLDLPFSLCWANENWCRRWDGLESEILIAQDHSPADDIEFIKYVSKYMQDPRYIRVDGKPLLTVYRPSLLPDAKATVERWRTWCRENGIGEIYMAYTQSFEKESPEVYGIDAAIEFPPNNSNIPNITHQIPNLSDEFTGNIYDWSELVKRSEHYTDPGYQFFRGVTPSWDNTARRKNNGTILYGSSPCLYQKWLFNAALETTQRIHNPEERFVFINAWNEWAEGAHLEPDQTYGFGYLEATRTALIRTQLCSQAVNPHQSKLAVVIHAFYLDILEEIITELQRVSTCQIKLFVTTPHSQEQDAQALLQASGIDYHLLALENRGRDVLPFLKIMNTVVSEGYDYLVKVHTKRSKHREDGDKWRDDLYSKLITPHAIDNAMDIFKEQANVGIIGPEGHIVPMNFYWGSNAQNVEKLCYRMGYKLDDIRDLNFVAGTMFFARIDALKPLLSLGLTDDDFDIEAGQVDGTIAHAIERIIVVSKHSCGQSLISTSLKNNKTYSDEYEFSKQG</sequence>
<dbReference type="Pfam" id="PF05045">
    <property type="entry name" value="RgpF"/>
    <property type="match status" value="1"/>
</dbReference>
<dbReference type="PANTHER" id="PTHR41244">
    <property type="entry name" value="RHAMNAN SYNTHESIS F"/>
    <property type="match status" value="1"/>
</dbReference>
<proteinExistence type="predicted"/>
<dbReference type="PANTHER" id="PTHR41244:SF1">
    <property type="entry name" value="GLYCOSYLTRANSFERASE"/>
    <property type="match status" value="1"/>
</dbReference>
<dbReference type="Proteomes" id="UP000480681">
    <property type="component" value="Unassembled WGS sequence"/>
</dbReference>
<dbReference type="Gene3D" id="3.20.20.80">
    <property type="entry name" value="Glycosidases"/>
    <property type="match status" value="1"/>
</dbReference>
<organism evidence="1 2">
    <name type="scientific">Aeromonas rivipollensis</name>
    <dbReference type="NCBI Taxonomy" id="948519"/>
    <lineage>
        <taxon>Bacteria</taxon>
        <taxon>Pseudomonadati</taxon>
        <taxon>Pseudomonadota</taxon>
        <taxon>Gammaproteobacteria</taxon>
        <taxon>Aeromonadales</taxon>
        <taxon>Aeromonadaceae</taxon>
        <taxon>Aeromonas</taxon>
    </lineage>
</organism>
<dbReference type="EMBL" id="JAAIKZ010000020">
    <property type="protein sequence ID" value="NEX75356.1"/>
    <property type="molecule type" value="Genomic_DNA"/>
</dbReference>
<evidence type="ECO:0000313" key="2">
    <source>
        <dbReference type="Proteomes" id="UP000480681"/>
    </source>
</evidence>
<dbReference type="InterPro" id="IPR032719">
    <property type="entry name" value="WbsX"/>
</dbReference>
<accession>A0AAW9YA10</accession>
<comment type="caution">
    <text evidence="1">The sequence shown here is derived from an EMBL/GenBank/DDBJ whole genome shotgun (WGS) entry which is preliminary data.</text>
</comment>
<protein>
    <submittedName>
        <fullName evidence="1">Rhamnan synthesis F family protein</fullName>
    </submittedName>
</protein>